<dbReference type="InterPro" id="IPR002878">
    <property type="entry name" value="ChsH2_C"/>
</dbReference>
<dbReference type="AlphaFoldDB" id="A0A7Z0WHT5"/>
<dbReference type="OrthoDB" id="7470921at2"/>
<dbReference type="RefSeq" id="WP_075137314.1">
    <property type="nucleotide sequence ID" value="NZ_MSIF01000026.1"/>
</dbReference>
<feature type="domain" description="ChsH2 C-terminal OB-fold" evidence="1">
    <location>
        <begin position="33"/>
        <end position="91"/>
    </location>
</feature>
<dbReference type="InterPro" id="IPR012340">
    <property type="entry name" value="NA-bd_OB-fold"/>
</dbReference>
<dbReference type="SUPFAM" id="SSF50249">
    <property type="entry name" value="Nucleic acid-binding proteins"/>
    <property type="match status" value="1"/>
</dbReference>
<name>A0A7Z0WHT5_9PSEU</name>
<evidence type="ECO:0000313" key="3">
    <source>
        <dbReference type="Proteomes" id="UP000185696"/>
    </source>
</evidence>
<evidence type="ECO:0000313" key="2">
    <source>
        <dbReference type="EMBL" id="OLF05683.1"/>
    </source>
</evidence>
<organism evidence="2 3">
    <name type="scientific">Actinophytocola xinjiangensis</name>
    <dbReference type="NCBI Taxonomy" id="485602"/>
    <lineage>
        <taxon>Bacteria</taxon>
        <taxon>Bacillati</taxon>
        <taxon>Actinomycetota</taxon>
        <taxon>Actinomycetes</taxon>
        <taxon>Pseudonocardiales</taxon>
        <taxon>Pseudonocardiaceae</taxon>
    </lineage>
</organism>
<evidence type="ECO:0000259" key="1">
    <source>
        <dbReference type="Pfam" id="PF01796"/>
    </source>
</evidence>
<gene>
    <name evidence="2" type="ORF">BLA60_34785</name>
</gene>
<dbReference type="EMBL" id="MSIF01000026">
    <property type="protein sequence ID" value="OLF05683.1"/>
    <property type="molecule type" value="Genomic_DNA"/>
</dbReference>
<reference evidence="2 3" key="1">
    <citation type="submission" date="2016-12" db="EMBL/GenBank/DDBJ databases">
        <title>The draft genome sequence of Actinophytocola xinjiangensis.</title>
        <authorList>
            <person name="Wang W."/>
            <person name="Yuan L."/>
        </authorList>
    </citation>
    <scope>NUCLEOTIDE SEQUENCE [LARGE SCALE GENOMIC DNA]</scope>
    <source>
        <strain evidence="2 3">CGMCC 4.4663</strain>
    </source>
</reference>
<keyword evidence="3" id="KW-1185">Reference proteome</keyword>
<protein>
    <recommendedName>
        <fullName evidence="1">ChsH2 C-terminal OB-fold domain-containing protein</fullName>
    </recommendedName>
</protein>
<sequence length="112" mass="11943">MNQVRLQHCPACRRWYAMARDRCGCGTPLVVAPVSGRGTVFSATVTHQAMTEEYAARVPYQTVLVELAEGPRVLALVDGPPLPLGAEVSVVDSAPAGADVPSTALLVERSRR</sequence>
<proteinExistence type="predicted"/>
<dbReference type="Proteomes" id="UP000185696">
    <property type="component" value="Unassembled WGS sequence"/>
</dbReference>
<comment type="caution">
    <text evidence="2">The sequence shown here is derived from an EMBL/GenBank/DDBJ whole genome shotgun (WGS) entry which is preliminary data.</text>
</comment>
<dbReference type="Pfam" id="PF01796">
    <property type="entry name" value="OB_ChsH2_C"/>
    <property type="match status" value="1"/>
</dbReference>
<accession>A0A7Z0WHT5</accession>